<dbReference type="Gene3D" id="2.40.50.870">
    <property type="entry name" value="Protein of unknown function (DUF3299)"/>
    <property type="match status" value="1"/>
</dbReference>
<gene>
    <name evidence="2" type="ORF">SAMN04488036_105111</name>
</gene>
<dbReference type="OrthoDB" id="9812956at2"/>
<sequence>MLTRRTFLVATAAALGAGPALAKPLDLDWDDLVPDGDSGKLLKDLRGVVQHGQLTTGFDQEAARAVTEEFNGQTVRLPGFVVPLDFSATGVTTFILAPFVGACIHVPPPPANQLVMVTSQKPYELSGLYDPVEVTGTFGTTATSTELAEVGYTLQASRIRPYKD</sequence>
<keyword evidence="1" id="KW-0732">Signal</keyword>
<accession>A0A1I4EZU6</accession>
<keyword evidence="3" id="KW-1185">Reference proteome</keyword>
<protein>
    <recommendedName>
        <fullName evidence="4">DUF3299 domain-containing protein</fullName>
    </recommendedName>
</protein>
<dbReference type="RefSeq" id="WP_093324299.1">
    <property type="nucleotide sequence ID" value="NZ_FOSZ01000005.1"/>
</dbReference>
<feature type="signal peptide" evidence="1">
    <location>
        <begin position="1"/>
        <end position="22"/>
    </location>
</feature>
<name>A0A1I4EZU6_9RHOB</name>
<dbReference type="STRING" id="1280847.SAMN04488036_105111"/>
<dbReference type="Pfam" id="PF11736">
    <property type="entry name" value="DUF3299"/>
    <property type="match status" value="1"/>
</dbReference>
<dbReference type="EMBL" id="FOSZ01000005">
    <property type="protein sequence ID" value="SFL11255.1"/>
    <property type="molecule type" value="Genomic_DNA"/>
</dbReference>
<proteinExistence type="predicted"/>
<evidence type="ECO:0000256" key="1">
    <source>
        <dbReference type="SAM" id="SignalP"/>
    </source>
</evidence>
<organism evidence="2 3">
    <name type="scientific">Shimia haliotis</name>
    <dbReference type="NCBI Taxonomy" id="1280847"/>
    <lineage>
        <taxon>Bacteria</taxon>
        <taxon>Pseudomonadati</taxon>
        <taxon>Pseudomonadota</taxon>
        <taxon>Alphaproteobacteria</taxon>
        <taxon>Rhodobacterales</taxon>
        <taxon>Roseobacteraceae</taxon>
    </lineage>
</organism>
<reference evidence="3" key="1">
    <citation type="submission" date="2016-10" db="EMBL/GenBank/DDBJ databases">
        <authorList>
            <person name="Varghese N."/>
            <person name="Submissions S."/>
        </authorList>
    </citation>
    <scope>NUCLEOTIDE SEQUENCE [LARGE SCALE GENOMIC DNA]</scope>
    <source>
        <strain evidence="3">DSM 28453</strain>
    </source>
</reference>
<evidence type="ECO:0008006" key="4">
    <source>
        <dbReference type="Google" id="ProtNLM"/>
    </source>
</evidence>
<dbReference type="Proteomes" id="UP000198851">
    <property type="component" value="Unassembled WGS sequence"/>
</dbReference>
<evidence type="ECO:0000313" key="3">
    <source>
        <dbReference type="Proteomes" id="UP000198851"/>
    </source>
</evidence>
<dbReference type="InterPro" id="IPR021727">
    <property type="entry name" value="DUF3299"/>
</dbReference>
<dbReference type="AlphaFoldDB" id="A0A1I4EZU6"/>
<feature type="chain" id="PRO_5011624472" description="DUF3299 domain-containing protein" evidence="1">
    <location>
        <begin position="23"/>
        <end position="164"/>
    </location>
</feature>
<evidence type="ECO:0000313" key="2">
    <source>
        <dbReference type="EMBL" id="SFL11255.1"/>
    </source>
</evidence>